<keyword evidence="7" id="KW-0472">Membrane</keyword>
<dbReference type="InterPro" id="IPR008966">
    <property type="entry name" value="Adhesion_dom_sf"/>
</dbReference>
<dbReference type="Proteomes" id="UP000016057">
    <property type="component" value="Unassembled WGS sequence"/>
</dbReference>
<feature type="region of interest" description="Disordered" evidence="6">
    <location>
        <begin position="291"/>
        <end position="335"/>
    </location>
</feature>
<proteinExistence type="predicted"/>
<dbReference type="Gene3D" id="2.60.40.740">
    <property type="match status" value="1"/>
</dbReference>
<keyword evidence="7" id="KW-1133">Transmembrane helix</keyword>
<evidence type="ECO:0000256" key="2">
    <source>
        <dbReference type="ARBA" id="ARBA00022512"/>
    </source>
</evidence>
<evidence type="ECO:0000256" key="7">
    <source>
        <dbReference type="SAM" id="Phobius"/>
    </source>
</evidence>
<keyword evidence="3" id="KW-0964">Secreted</keyword>
<feature type="domain" description="SpaA-like prealbumin fold" evidence="9">
    <location>
        <begin position="832"/>
        <end position="910"/>
    </location>
</feature>
<dbReference type="eggNOG" id="COG4932">
    <property type="taxonomic scope" value="Bacteria"/>
</dbReference>
<keyword evidence="10" id="KW-0176">Collagen</keyword>
<name>K8ZMM2_9ENTE</name>
<dbReference type="Gene3D" id="2.60.40.10">
    <property type="entry name" value="Immunoglobulins"/>
    <property type="match status" value="1"/>
</dbReference>
<dbReference type="Pfam" id="PF17802">
    <property type="entry name" value="SpaA"/>
    <property type="match status" value="1"/>
</dbReference>
<keyword evidence="5" id="KW-0572">Peptidoglycan-anchor</keyword>
<dbReference type="Gene3D" id="2.60.40.1280">
    <property type="match status" value="2"/>
</dbReference>
<evidence type="ECO:0000313" key="11">
    <source>
        <dbReference type="Proteomes" id="UP000016057"/>
    </source>
</evidence>
<reference evidence="10 11" key="1">
    <citation type="journal article" date="2013" name="Genome Announc.">
        <title>Draft Genome Sequence of Catellicoccus marimammalium, a Novel Species Commonly Found in Gull Feces.</title>
        <authorList>
            <person name="Weigand M.R."/>
            <person name="Ryu H."/>
            <person name="Bozcek L."/>
            <person name="Konstantinidis K.T."/>
            <person name="Santo Domingo J.W."/>
        </authorList>
    </citation>
    <scope>NUCLEOTIDE SEQUENCE [LARGE SCALE GENOMIC DNA]</scope>
    <source>
        <strain evidence="10 11">M35/04/3</strain>
    </source>
</reference>
<feature type="compositionally biased region" description="Basic and acidic residues" evidence="6">
    <location>
        <begin position="293"/>
        <end position="303"/>
    </location>
</feature>
<dbReference type="InterPro" id="IPR011252">
    <property type="entry name" value="Fibrogen-bd_dom1"/>
</dbReference>
<dbReference type="SUPFAM" id="SSF49401">
    <property type="entry name" value="Bacterial adhesins"/>
    <property type="match status" value="1"/>
</dbReference>
<gene>
    <name evidence="10" type="ORF">C683_0258</name>
</gene>
<dbReference type="GO" id="GO:0005518">
    <property type="term" value="F:collagen binding"/>
    <property type="evidence" value="ECO:0007669"/>
    <property type="project" value="InterPro"/>
</dbReference>
<dbReference type="EMBL" id="AMYT01000008">
    <property type="protein sequence ID" value="EKU27793.1"/>
    <property type="molecule type" value="Genomic_DNA"/>
</dbReference>
<accession>K8ZMM2</accession>
<evidence type="ECO:0000259" key="8">
    <source>
        <dbReference type="Pfam" id="PF05737"/>
    </source>
</evidence>
<evidence type="ECO:0000256" key="4">
    <source>
        <dbReference type="ARBA" id="ARBA00022729"/>
    </source>
</evidence>
<comment type="caution">
    <text evidence="10">The sequence shown here is derived from an EMBL/GenBank/DDBJ whole genome shotgun (WGS) entry which is preliminary data.</text>
</comment>
<keyword evidence="2" id="KW-0134">Cell wall</keyword>
<evidence type="ECO:0000313" key="10">
    <source>
        <dbReference type="EMBL" id="EKU27793.1"/>
    </source>
</evidence>
<dbReference type="AlphaFoldDB" id="K8ZMM2"/>
<keyword evidence="7" id="KW-0812">Transmembrane</keyword>
<dbReference type="InterPro" id="IPR008456">
    <property type="entry name" value="Collagen-bd_dom"/>
</dbReference>
<evidence type="ECO:0000256" key="5">
    <source>
        <dbReference type="ARBA" id="ARBA00023088"/>
    </source>
</evidence>
<evidence type="ECO:0000256" key="6">
    <source>
        <dbReference type="SAM" id="MobiDB-lite"/>
    </source>
</evidence>
<dbReference type="InterPro" id="IPR013783">
    <property type="entry name" value="Ig-like_fold"/>
</dbReference>
<keyword evidence="11" id="KW-1185">Reference proteome</keyword>
<evidence type="ECO:0000259" key="9">
    <source>
        <dbReference type="Pfam" id="PF17802"/>
    </source>
</evidence>
<dbReference type="InterPro" id="IPR041033">
    <property type="entry name" value="SpaA_PFL_dom_1"/>
</dbReference>
<comment type="subcellular location">
    <subcellularLocation>
        <location evidence="1">Secreted</location>
        <location evidence="1">Cell wall</location>
    </subcellularLocation>
</comment>
<dbReference type="OrthoDB" id="2176912at2"/>
<evidence type="ECO:0000256" key="3">
    <source>
        <dbReference type="ARBA" id="ARBA00022525"/>
    </source>
</evidence>
<dbReference type="GO" id="GO:0007155">
    <property type="term" value="P:cell adhesion"/>
    <property type="evidence" value="ECO:0007669"/>
    <property type="project" value="InterPro"/>
</dbReference>
<keyword evidence="4" id="KW-0732">Signal</keyword>
<dbReference type="SUPFAM" id="SSF49478">
    <property type="entry name" value="Cna protein B-type domain"/>
    <property type="match status" value="1"/>
</dbReference>
<dbReference type="Pfam" id="PF05737">
    <property type="entry name" value="Collagen_bind"/>
    <property type="match status" value="1"/>
</dbReference>
<dbReference type="RefSeq" id="WP_009488532.1">
    <property type="nucleotide sequence ID" value="NZ_AMYT01000008.1"/>
</dbReference>
<protein>
    <submittedName>
        <fullName evidence="10">Collagen adhesin protein</fullName>
    </submittedName>
</protein>
<evidence type="ECO:0000256" key="1">
    <source>
        <dbReference type="ARBA" id="ARBA00004191"/>
    </source>
</evidence>
<feature type="domain" description="Collagen binding" evidence="8">
    <location>
        <begin position="670"/>
        <end position="798"/>
    </location>
</feature>
<organism evidence="10 11">
    <name type="scientific">Catellicoccus marimammalium M35/04/3</name>
    <dbReference type="NCBI Taxonomy" id="1234409"/>
    <lineage>
        <taxon>Bacteria</taxon>
        <taxon>Bacillati</taxon>
        <taxon>Bacillota</taxon>
        <taxon>Bacilli</taxon>
        <taxon>Lactobacillales</taxon>
        <taxon>Enterococcaceae</taxon>
        <taxon>Catellicoccus</taxon>
    </lineage>
</organism>
<feature type="transmembrane region" description="Helical" evidence="7">
    <location>
        <begin position="953"/>
        <end position="971"/>
    </location>
</feature>
<feature type="compositionally biased region" description="Low complexity" evidence="6">
    <location>
        <begin position="324"/>
        <end position="335"/>
    </location>
</feature>
<dbReference type="STRING" id="1234409.C683_0258"/>
<sequence length="979" mass="112175">MKRVVPWLLTFIVCTPNVLSGVETVNALTRDKKEQTKISDVKFSKDAIHSQEKMDLSFKIEKPKESPLERTYSIPKDIEHSLIPTKSKYVIKQKKKEVGEIRFKKDKMMVQWKQDTAQQKIETDCTLEVKAHYYNDEEEINKVKIGKEVTKILPATEPLEDENLLIQDIHYQPLERKKENQVVLDLKWPVTTELKEGNQYVFKLPKWMEAKKREISFKDEDKKNWFEAKIEKERITLKILKGKVYDPTVYRLPIVFRVNANQNEKVVQWMKRAIPLQKKSVAMDEIDTAAVDTTKETKEEHKQSSAPDSEPSSTREKTRSVSLTSDSADDATSTTTTDIQDAIILSHQEVKEGATEQEEIKIRTVEELLQKSQRIRRAAQERSSGLNYSISANAAIVPNNKKFHFTVNLRERYAGEIKPGMEDVFTLTDLGSNVAYLEGEPQSFVLTSDEGDRVGTVTIEKHLVRVRYEHHRKTYRPMHVEFRVPVTAHNFTAEEHELYMTGGNTKLRIIALGLPADQVQAKPLEDLSNKNIVDSISVSPSTCNDGEDVNIMVRFSEKYANTIHDGDSFTVRLGDLGPDVASLTAYKPKKNPQPLVQNGIEMADLYIYDHEARVVFKNVNLLHNIWGNFTFPAKARNFTPNDAKIPITSGNHKTYLTINGVTNSGSDENPFYYKSGDMSLENPSHVQWWLNGNLNQEELLDNVYIRDQVQQGHIVDWSTMYIYFRGGPLNGRTFSMEEFNNSGYGYIQKVSNTEFNVTISPWIIDAWGRWMPQTGNFTVTYQTLITNPNQLTFDNHSQICYRTPNDSKNWEEANATVKNIFMDGEIHGEKDLLLEKVDENNRNNHLQGAHFELVNSKTNKVYRGVTNKEGKILFKDIANGTYVLRETKAPDGYRENHKPFEIFVSNKGIEFKSNYKEIISHTKNSFIITNKKKKSEAVGPLLPNTGGDGYKTWLILVACTLILGTMILYIYKKKGTHTQ</sequence>